<reference evidence="1" key="1">
    <citation type="journal article" date="2019" name="Sci. Rep.">
        <title>Draft genome of Tanacetum cinerariifolium, the natural source of mosquito coil.</title>
        <authorList>
            <person name="Yamashiro T."/>
            <person name="Shiraishi A."/>
            <person name="Satake H."/>
            <person name="Nakayama K."/>
        </authorList>
    </citation>
    <scope>NUCLEOTIDE SEQUENCE</scope>
</reference>
<comment type="caution">
    <text evidence="1">The sequence shown here is derived from an EMBL/GenBank/DDBJ whole genome shotgun (WGS) entry which is preliminary data.</text>
</comment>
<dbReference type="PANTHER" id="PTHR45835:SF99">
    <property type="entry name" value="CHROMO DOMAIN-CONTAINING PROTEIN-RELATED"/>
    <property type="match status" value="1"/>
</dbReference>
<gene>
    <name evidence="1" type="ORF">Tci_855769</name>
</gene>
<name>A0A699R9A5_TANCI</name>
<dbReference type="Gene3D" id="3.30.420.10">
    <property type="entry name" value="Ribonuclease H-like superfamily/Ribonuclease H"/>
    <property type="match status" value="1"/>
</dbReference>
<keyword evidence="1" id="KW-0695">RNA-directed DNA polymerase</keyword>
<dbReference type="GO" id="GO:0003964">
    <property type="term" value="F:RNA-directed DNA polymerase activity"/>
    <property type="evidence" value="ECO:0007669"/>
    <property type="project" value="UniProtKB-KW"/>
</dbReference>
<evidence type="ECO:0000313" key="1">
    <source>
        <dbReference type="EMBL" id="GFC83799.1"/>
    </source>
</evidence>
<dbReference type="PANTHER" id="PTHR45835">
    <property type="entry name" value="YALI0A06105P"/>
    <property type="match status" value="1"/>
</dbReference>
<dbReference type="GO" id="GO:0003676">
    <property type="term" value="F:nucleic acid binding"/>
    <property type="evidence" value="ECO:0007669"/>
    <property type="project" value="InterPro"/>
</dbReference>
<protein>
    <submittedName>
        <fullName evidence="1">Putative reverse transcriptase domain-containing protein</fullName>
    </submittedName>
</protein>
<dbReference type="InterPro" id="IPR012337">
    <property type="entry name" value="RNaseH-like_sf"/>
</dbReference>
<keyword evidence="1" id="KW-0548">Nucleotidyltransferase</keyword>
<accession>A0A699R9A5</accession>
<sequence>MREDYKMDTLARLYLNEIVARHGVLISIISDRDSQFTSSWDVRLPFIEFLYNNSYHSSMRCMSFKALYGRKCRSPVMWAEIEEGQLIGPKLVQETIEKISHIKDRLKAARDR</sequence>
<proteinExistence type="predicted"/>
<organism evidence="1">
    <name type="scientific">Tanacetum cinerariifolium</name>
    <name type="common">Dalmatian daisy</name>
    <name type="synonym">Chrysanthemum cinerariifolium</name>
    <dbReference type="NCBI Taxonomy" id="118510"/>
    <lineage>
        <taxon>Eukaryota</taxon>
        <taxon>Viridiplantae</taxon>
        <taxon>Streptophyta</taxon>
        <taxon>Embryophyta</taxon>
        <taxon>Tracheophyta</taxon>
        <taxon>Spermatophyta</taxon>
        <taxon>Magnoliopsida</taxon>
        <taxon>eudicotyledons</taxon>
        <taxon>Gunneridae</taxon>
        <taxon>Pentapetalae</taxon>
        <taxon>asterids</taxon>
        <taxon>campanulids</taxon>
        <taxon>Asterales</taxon>
        <taxon>Asteraceae</taxon>
        <taxon>Asteroideae</taxon>
        <taxon>Anthemideae</taxon>
        <taxon>Anthemidinae</taxon>
        <taxon>Tanacetum</taxon>
    </lineage>
</organism>
<dbReference type="EMBL" id="BKCJ011091383">
    <property type="protein sequence ID" value="GFC83799.1"/>
    <property type="molecule type" value="Genomic_DNA"/>
</dbReference>
<dbReference type="InterPro" id="IPR036397">
    <property type="entry name" value="RNaseH_sf"/>
</dbReference>
<dbReference type="SUPFAM" id="SSF53098">
    <property type="entry name" value="Ribonuclease H-like"/>
    <property type="match status" value="1"/>
</dbReference>
<keyword evidence="1" id="KW-0808">Transferase</keyword>
<dbReference type="AlphaFoldDB" id="A0A699R9A5"/>